<evidence type="ECO:0000313" key="3">
    <source>
        <dbReference type="RefSeq" id="XP_052759361.1"/>
    </source>
</evidence>
<sequence length="668" mass="73063">MSFRNGSASGLDGLSPQHLKDLISSTTGDSGRALLESLVSLVNHMLSGGILEDIKEVFYGANLCALMKNNDDIRPIAVGTTLRRLVSKICCKNIKPKLTEQFQPKQLGFGTKGGCEAAVHAARTFINSGNGEVFLKVDVKNAFNSIDRRSFLAEVERIVPEVLPFLKQCYGSPSILVYNNHPIKSSVGCQQGDPMGPVIFSLGINSIIKKLLSPLNIWYLDDGSLGGNASVVLSDLEILINDLAGIGLQLNFDKCELYIKGSMSEADKHDIIARFDSLAPGIKIVAIESFNLLGVPLMNESIPAYVDEQIEKFHRSSERLFHINTHMALFVMRWCLFVPKFTYAMRSSMLWKFPEQLMKLDMILKETLIKILNCQLVDDAWNQATLPVRHGGLGVRKVSSVALPAFLASVHASNPLCGKIINPSSGSVEIWGVGEAVNAWQLQCPSSDMPNICHSQRQWDEPLCIKTQQNLVTHCESAETRARLQAVAERESGYWLQAFPSTNTGTLLDDCSFTLLIGLRLGVKIVQPHRCSCGASVEELGYHGLSCVRSAGRIPRHAMINNIIHRALAMTQIPAILEPNGIFREDGKRPDGVTLVPWKMGKCLVWDATCVDTLAPSHLSKSSSCSGAAAVIAEAIKRQFANDVSVRSAAITHTVREMDSVKVGLTAN</sequence>
<evidence type="ECO:0000313" key="2">
    <source>
        <dbReference type="Proteomes" id="UP001652740"/>
    </source>
</evidence>
<reference evidence="3" key="1">
    <citation type="submission" date="2025-08" db="UniProtKB">
        <authorList>
            <consortium name="RefSeq"/>
        </authorList>
    </citation>
    <scope>IDENTIFICATION</scope>
    <source>
        <tissue evidence="3">Whole larvae</tissue>
    </source>
</reference>
<dbReference type="Proteomes" id="UP001652740">
    <property type="component" value="Unplaced"/>
</dbReference>
<dbReference type="PANTHER" id="PTHR48462:SF1">
    <property type="entry name" value="PROTEIN, PUTATIVE-RELATED"/>
    <property type="match status" value="1"/>
</dbReference>
<dbReference type="PROSITE" id="PS50878">
    <property type="entry name" value="RT_POL"/>
    <property type="match status" value="1"/>
</dbReference>
<protein>
    <submittedName>
        <fullName evidence="3">Uncharacterized protein LOC128202586</fullName>
    </submittedName>
</protein>
<dbReference type="SUPFAM" id="SSF56672">
    <property type="entry name" value="DNA/RNA polymerases"/>
    <property type="match status" value="1"/>
</dbReference>
<organism evidence="2 3">
    <name type="scientific">Galleria mellonella</name>
    <name type="common">Greater wax moth</name>
    <dbReference type="NCBI Taxonomy" id="7137"/>
    <lineage>
        <taxon>Eukaryota</taxon>
        <taxon>Metazoa</taxon>
        <taxon>Ecdysozoa</taxon>
        <taxon>Arthropoda</taxon>
        <taxon>Hexapoda</taxon>
        <taxon>Insecta</taxon>
        <taxon>Pterygota</taxon>
        <taxon>Neoptera</taxon>
        <taxon>Endopterygota</taxon>
        <taxon>Lepidoptera</taxon>
        <taxon>Glossata</taxon>
        <taxon>Ditrysia</taxon>
        <taxon>Pyraloidea</taxon>
        <taxon>Pyralidae</taxon>
        <taxon>Galleriinae</taxon>
        <taxon>Galleria</taxon>
    </lineage>
</organism>
<dbReference type="RefSeq" id="XP_052759361.1">
    <property type="nucleotide sequence ID" value="XM_052903401.1"/>
</dbReference>
<dbReference type="PANTHER" id="PTHR48462">
    <property type="entry name" value="PROTEIN, PUTATIVE-RELATED"/>
    <property type="match status" value="1"/>
</dbReference>
<dbReference type="GeneID" id="128202586"/>
<evidence type="ECO:0000259" key="1">
    <source>
        <dbReference type="PROSITE" id="PS50878"/>
    </source>
</evidence>
<dbReference type="InterPro" id="IPR043502">
    <property type="entry name" value="DNA/RNA_pol_sf"/>
</dbReference>
<dbReference type="InterPro" id="IPR000477">
    <property type="entry name" value="RT_dom"/>
</dbReference>
<gene>
    <name evidence="3" type="primary">LOC128202586</name>
</gene>
<dbReference type="Pfam" id="PF00078">
    <property type="entry name" value="RVT_1"/>
    <property type="match status" value="1"/>
</dbReference>
<feature type="domain" description="Reverse transcriptase" evidence="1">
    <location>
        <begin position="47"/>
        <end position="297"/>
    </location>
</feature>
<proteinExistence type="predicted"/>
<accession>A0ABM3N6Z5</accession>
<name>A0ABM3N6Z5_GALME</name>
<keyword evidence="2" id="KW-1185">Reference proteome</keyword>